<dbReference type="EMBL" id="SRXV01000003">
    <property type="protein sequence ID" value="TGY92378.1"/>
    <property type="molecule type" value="Genomic_DNA"/>
</dbReference>
<evidence type="ECO:0008006" key="4">
    <source>
        <dbReference type="Google" id="ProtNLM"/>
    </source>
</evidence>
<keyword evidence="1" id="KW-1133">Transmembrane helix</keyword>
<name>A0A4S2H9U2_9PROT</name>
<dbReference type="Proteomes" id="UP000305451">
    <property type="component" value="Unassembled WGS sequence"/>
</dbReference>
<sequence length="177" mass="18893">MQTETRFDRLFRTDAGERDAFALDGPACPPPPRPGGTLIDAITGLAIRLSLAALLWRWARSNAQTPRDWTDLMAWALPEPGFVAAVSYWLPGGGDQAFAAAAILAAVSLVALALAAGLLTRIAGFLTLAGALWYAVFILPEAWTSAFILAALGLYLLLRGGGPLSIDFATLRLTRFH</sequence>
<dbReference type="OrthoDB" id="7631099at2"/>
<dbReference type="AlphaFoldDB" id="A0A4S2H9U2"/>
<feature type="transmembrane region" description="Helical" evidence="1">
    <location>
        <begin position="131"/>
        <end position="158"/>
    </location>
</feature>
<protein>
    <recommendedName>
        <fullName evidence="4">DoxX family membrane protein</fullName>
    </recommendedName>
</protein>
<organism evidence="2 3">
    <name type="scientific">Marinicauda pacifica</name>
    <dbReference type="NCBI Taxonomy" id="1133559"/>
    <lineage>
        <taxon>Bacteria</taxon>
        <taxon>Pseudomonadati</taxon>
        <taxon>Pseudomonadota</taxon>
        <taxon>Alphaproteobacteria</taxon>
        <taxon>Maricaulales</taxon>
        <taxon>Maricaulaceae</taxon>
        <taxon>Marinicauda</taxon>
    </lineage>
</organism>
<evidence type="ECO:0000313" key="2">
    <source>
        <dbReference type="EMBL" id="TGY92378.1"/>
    </source>
</evidence>
<reference evidence="2 3" key="1">
    <citation type="journal article" date="2013" name="Int. J. Syst. Evol. Microbiol.">
        <title>Marinicauda pacifica gen. nov., sp. nov., a prosthecate alphaproteobacterium of the family Hyphomonadaceae isolated from deep seawater.</title>
        <authorList>
            <person name="Zhang X.Y."/>
            <person name="Li G.W."/>
            <person name="Wang C.S."/>
            <person name="Zhang Y.J."/>
            <person name="Xu X.W."/>
            <person name="Li H."/>
            <person name="Liu A."/>
            <person name="Liu C."/>
            <person name="Xie B.B."/>
            <person name="Qin Q.L."/>
            <person name="Xu Z."/>
            <person name="Chen X.L."/>
            <person name="Zhou B.C."/>
            <person name="Zhang Y.Z."/>
        </authorList>
    </citation>
    <scope>NUCLEOTIDE SEQUENCE [LARGE SCALE GENOMIC DNA]</scope>
    <source>
        <strain evidence="2 3">P-1 km-3</strain>
    </source>
</reference>
<evidence type="ECO:0000256" key="1">
    <source>
        <dbReference type="SAM" id="Phobius"/>
    </source>
</evidence>
<feature type="transmembrane region" description="Helical" evidence="1">
    <location>
        <begin position="97"/>
        <end position="119"/>
    </location>
</feature>
<proteinExistence type="predicted"/>
<accession>A0A4S2H9U2</accession>
<comment type="caution">
    <text evidence="2">The sequence shown here is derived from an EMBL/GenBank/DDBJ whole genome shotgun (WGS) entry which is preliminary data.</text>
</comment>
<keyword evidence="1" id="KW-0812">Transmembrane</keyword>
<keyword evidence="3" id="KW-1185">Reference proteome</keyword>
<evidence type="ECO:0000313" key="3">
    <source>
        <dbReference type="Proteomes" id="UP000305451"/>
    </source>
</evidence>
<dbReference type="RefSeq" id="WP_135945512.1">
    <property type="nucleotide sequence ID" value="NZ_BMEI01000003.1"/>
</dbReference>
<keyword evidence="1" id="KW-0472">Membrane</keyword>
<gene>
    <name evidence="2" type="ORF">E5162_12085</name>
</gene>